<feature type="transmembrane region" description="Helical" evidence="1">
    <location>
        <begin position="12"/>
        <end position="31"/>
    </location>
</feature>
<gene>
    <name evidence="3" type="ORF">AKJ42_02490</name>
</gene>
<reference evidence="3 4" key="1">
    <citation type="journal article" date="2016" name="Sci. Rep.">
        <title>Metabolic traits of an uncultured archaeal lineage -MSBL1- from brine pools of the Red Sea.</title>
        <authorList>
            <person name="Mwirichia R."/>
            <person name="Alam I."/>
            <person name="Rashid M."/>
            <person name="Vinu M."/>
            <person name="Ba-Alawi W."/>
            <person name="Anthony Kamau A."/>
            <person name="Kamanda Ngugi D."/>
            <person name="Goker M."/>
            <person name="Klenk H.P."/>
            <person name="Bajic V."/>
            <person name="Stingl U."/>
        </authorList>
    </citation>
    <scope>NUCLEOTIDE SEQUENCE [LARGE SCALE GENOMIC DNA]</scope>
    <source>
        <strain evidence="3">SCGC-AAA261C02</strain>
    </source>
</reference>
<dbReference type="AlphaFoldDB" id="A0A133V031"/>
<evidence type="ECO:0000313" key="4">
    <source>
        <dbReference type="Proteomes" id="UP000070520"/>
    </source>
</evidence>
<feature type="domain" description="MrpA C-terminal/MbhE" evidence="2">
    <location>
        <begin position="43"/>
        <end position="99"/>
    </location>
</feature>
<accession>A0A133V031</accession>
<keyword evidence="1" id="KW-0812">Transmembrane</keyword>
<organism evidence="3 4">
    <name type="scientific">candidate division MSBL1 archaeon SCGC-AAA261C02</name>
    <dbReference type="NCBI Taxonomy" id="1698272"/>
    <lineage>
        <taxon>Archaea</taxon>
        <taxon>Methanobacteriati</taxon>
        <taxon>Methanobacteriota</taxon>
        <taxon>candidate division MSBL1</taxon>
    </lineage>
</organism>
<keyword evidence="1" id="KW-0472">Membrane</keyword>
<name>A0A133V031_9EURY</name>
<dbReference type="PATRIC" id="fig|1698272.3.peg.359"/>
<sequence length="105" mass="11606">MRSEEVRRITAICLVIIIAGVLVITVTEFLLPFGSFPQREIGENIENSVGQEILENAPRETGAANNVTSVIWDYRGYDTLGEATVLFTAVCGIATLFRTSKRRES</sequence>
<evidence type="ECO:0000313" key="3">
    <source>
        <dbReference type="EMBL" id="KXA99786.1"/>
    </source>
</evidence>
<evidence type="ECO:0000259" key="2">
    <source>
        <dbReference type="Pfam" id="PF20501"/>
    </source>
</evidence>
<dbReference type="Pfam" id="PF20501">
    <property type="entry name" value="MbhE"/>
    <property type="match status" value="1"/>
</dbReference>
<protein>
    <recommendedName>
        <fullName evidence="2">MrpA C-terminal/MbhE domain-containing protein</fullName>
    </recommendedName>
</protein>
<proteinExistence type="predicted"/>
<evidence type="ECO:0000256" key="1">
    <source>
        <dbReference type="SAM" id="Phobius"/>
    </source>
</evidence>
<dbReference type="EMBL" id="LHXW01000024">
    <property type="protein sequence ID" value="KXA99786.1"/>
    <property type="molecule type" value="Genomic_DNA"/>
</dbReference>
<dbReference type="Proteomes" id="UP000070520">
    <property type="component" value="Unassembled WGS sequence"/>
</dbReference>
<dbReference type="InterPro" id="IPR046806">
    <property type="entry name" value="MrpA_C/MbhE"/>
</dbReference>
<comment type="caution">
    <text evidence="3">The sequence shown here is derived from an EMBL/GenBank/DDBJ whole genome shotgun (WGS) entry which is preliminary data.</text>
</comment>
<keyword evidence="1" id="KW-1133">Transmembrane helix</keyword>
<feature type="transmembrane region" description="Helical" evidence="1">
    <location>
        <begin position="79"/>
        <end position="97"/>
    </location>
</feature>
<keyword evidence="4" id="KW-1185">Reference proteome</keyword>